<dbReference type="SUPFAM" id="SSF52210">
    <property type="entry name" value="Succinyl-CoA synthetase domains"/>
    <property type="match status" value="2"/>
</dbReference>
<proteinExistence type="predicted"/>
<dbReference type="PANTHER" id="PTHR43334:SF1">
    <property type="entry name" value="3-HYDROXYPROPIONATE--COA LIGASE [ADP-FORMING]"/>
    <property type="match status" value="1"/>
</dbReference>
<dbReference type="InterPro" id="IPR032875">
    <property type="entry name" value="Succ_CoA_lig_flav_dom"/>
</dbReference>
<dbReference type="PANTHER" id="PTHR43334">
    <property type="entry name" value="ACETATE--COA LIGASE [ADP-FORMING]"/>
    <property type="match status" value="1"/>
</dbReference>
<reference evidence="6" key="1">
    <citation type="submission" date="2023-06" db="EMBL/GenBank/DDBJ databases">
        <authorList>
            <person name="Kurt Z."/>
        </authorList>
    </citation>
    <scope>NUCLEOTIDE SEQUENCE</scope>
</reference>
<evidence type="ECO:0000313" key="6">
    <source>
        <dbReference type="EMBL" id="CAI9929534.1"/>
    </source>
</evidence>
<dbReference type="InterPro" id="IPR016102">
    <property type="entry name" value="Succinyl-CoA_synth-like"/>
</dbReference>
<dbReference type="AlphaFoldDB" id="A0AA86P0E5"/>
<evidence type="ECO:0000256" key="3">
    <source>
        <dbReference type="ARBA" id="ARBA00022840"/>
    </source>
</evidence>
<evidence type="ECO:0000256" key="2">
    <source>
        <dbReference type="ARBA" id="ARBA00022741"/>
    </source>
</evidence>
<feature type="domain" description="Succinyl-CoA synthetase-like flavodoxin" evidence="4">
    <location>
        <begin position="13"/>
        <end position="140"/>
    </location>
</feature>
<keyword evidence="3" id="KW-0067">ATP-binding</keyword>
<dbReference type="Proteomes" id="UP001642409">
    <property type="component" value="Unassembled WGS sequence"/>
</dbReference>
<dbReference type="EMBL" id="CAXDID020000029">
    <property type="protein sequence ID" value="CAL5992580.1"/>
    <property type="molecule type" value="Genomic_DNA"/>
</dbReference>
<evidence type="ECO:0000256" key="1">
    <source>
        <dbReference type="ARBA" id="ARBA00022598"/>
    </source>
</evidence>
<sequence>MIESFTSSASNSSIAILSQSQSLLDIINNYGKINNIRFSSITLLNELPNEKQLQLLKQLSAQTEIKAIILFLKSNENIQVLRQQLTQACLQKPVIVLNVGQCSNIQDIQYINSVFDAFMNNVGAICVKNISDLLSMARIFQCVDYSKLKFTGVEQFAIITNAGGPGIIATDAFDTFGVNLASISPETKFKLQQVLPAAASVNNPIDVIGDAPPKRFNDALEILLSDSSISGVLVLATPADVARPVDLAHVCVNLHQKYPDKLFVTSFMGGVTMIQPSAILGSGGIPNFAFPEEAIHAMSAVVFFAENRLKPVFNQKQLLNEDELNIIKKIIQNEIISTEKTKNDQNKNDQNGTVLSQNGAEKIFEVLKTTVKQTDEMIKVPIKLKRNADFGNIILVGDVAELGCAYNQQKGVEQLQRTHLFEVLNGVRGQKGVDVNGIIEVIVKLNEIFTVNNEIDEIEAEIYDNDGIHAQNVKIAIK</sequence>
<dbReference type="GO" id="GO:0043758">
    <property type="term" value="F:acetate-CoA ligase (ADP-forming) activity"/>
    <property type="evidence" value="ECO:0007669"/>
    <property type="project" value="InterPro"/>
</dbReference>
<evidence type="ECO:0000259" key="4">
    <source>
        <dbReference type="Pfam" id="PF13607"/>
    </source>
</evidence>
<gene>
    <name evidence="7" type="ORF">HINF_LOCUS12647</name>
    <name evidence="6" type="ORF">HINF_LOCUS17179</name>
</gene>
<dbReference type="Pfam" id="PF19045">
    <property type="entry name" value="Ligase_CoA_2"/>
    <property type="match status" value="1"/>
</dbReference>
<evidence type="ECO:0000313" key="8">
    <source>
        <dbReference type="Proteomes" id="UP001642409"/>
    </source>
</evidence>
<keyword evidence="2" id="KW-0547">Nucleotide-binding</keyword>
<evidence type="ECO:0000259" key="5">
    <source>
        <dbReference type="Pfam" id="PF19045"/>
    </source>
</evidence>
<dbReference type="InterPro" id="IPR043938">
    <property type="entry name" value="Ligase_CoA_dom"/>
</dbReference>
<feature type="domain" description="Ligase-CoA" evidence="5">
    <location>
        <begin position="157"/>
        <end position="295"/>
    </location>
</feature>
<dbReference type="Gene3D" id="3.30.470.20">
    <property type="entry name" value="ATP-grasp fold, B domain"/>
    <property type="match status" value="1"/>
</dbReference>
<dbReference type="InterPro" id="IPR051538">
    <property type="entry name" value="Acyl-CoA_Synth/Transferase"/>
</dbReference>
<dbReference type="Gene3D" id="3.40.50.261">
    <property type="entry name" value="Succinyl-CoA synthetase domains"/>
    <property type="match status" value="2"/>
</dbReference>
<dbReference type="Pfam" id="PF13607">
    <property type="entry name" value="Succ_CoA_lig"/>
    <property type="match status" value="1"/>
</dbReference>
<reference evidence="7 8" key="2">
    <citation type="submission" date="2024-07" db="EMBL/GenBank/DDBJ databases">
        <authorList>
            <person name="Akdeniz Z."/>
        </authorList>
    </citation>
    <scope>NUCLEOTIDE SEQUENCE [LARGE SCALE GENOMIC DNA]</scope>
</reference>
<name>A0AA86P0E5_9EUKA</name>
<keyword evidence="8" id="KW-1185">Reference proteome</keyword>
<organism evidence="6">
    <name type="scientific">Hexamita inflata</name>
    <dbReference type="NCBI Taxonomy" id="28002"/>
    <lineage>
        <taxon>Eukaryota</taxon>
        <taxon>Metamonada</taxon>
        <taxon>Diplomonadida</taxon>
        <taxon>Hexamitidae</taxon>
        <taxon>Hexamitinae</taxon>
        <taxon>Hexamita</taxon>
    </lineage>
</organism>
<comment type="caution">
    <text evidence="6">The sequence shown here is derived from an EMBL/GenBank/DDBJ whole genome shotgun (WGS) entry which is preliminary data.</text>
</comment>
<protein>
    <submittedName>
        <fullName evidence="6">Acetyl-CoA synthetase</fullName>
    </submittedName>
    <submittedName>
        <fullName evidence="7">Acetyl-CoA_synthetase</fullName>
    </submittedName>
</protein>
<keyword evidence="1" id="KW-0436">Ligase</keyword>
<evidence type="ECO:0000313" key="7">
    <source>
        <dbReference type="EMBL" id="CAL5992580.1"/>
    </source>
</evidence>
<accession>A0AA86P0E5</accession>
<dbReference type="EMBL" id="CATOUU010000440">
    <property type="protein sequence ID" value="CAI9929534.1"/>
    <property type="molecule type" value="Genomic_DNA"/>
</dbReference>
<dbReference type="GO" id="GO:0005524">
    <property type="term" value="F:ATP binding"/>
    <property type="evidence" value="ECO:0007669"/>
    <property type="project" value="UniProtKB-KW"/>
</dbReference>